<protein>
    <recommendedName>
        <fullName evidence="3">TFIIS N-terminal domain-containing protein</fullName>
    </recommendedName>
</protein>
<reference evidence="4" key="1">
    <citation type="journal article" date="2018" name="DNA Res.">
        <title>Multiple hybrid de novo genome assembly of finger millet, an orphan allotetraploid crop.</title>
        <authorList>
            <person name="Hatakeyama M."/>
            <person name="Aluri S."/>
            <person name="Balachadran M.T."/>
            <person name="Sivarajan S.R."/>
            <person name="Patrignani A."/>
            <person name="Gruter S."/>
            <person name="Poveda L."/>
            <person name="Shimizu-Inatsugi R."/>
            <person name="Baeten J."/>
            <person name="Francoijs K.J."/>
            <person name="Nataraja K.N."/>
            <person name="Reddy Y.A.N."/>
            <person name="Phadnis S."/>
            <person name="Ravikumar R.L."/>
            <person name="Schlapbach R."/>
            <person name="Sreeman S.M."/>
            <person name="Shimizu K.K."/>
        </authorList>
    </citation>
    <scope>NUCLEOTIDE SEQUENCE</scope>
</reference>
<dbReference type="GO" id="GO:0005634">
    <property type="term" value="C:nucleus"/>
    <property type="evidence" value="ECO:0007669"/>
    <property type="project" value="UniProtKB-SubCell"/>
</dbReference>
<feature type="compositionally biased region" description="Polar residues" evidence="2">
    <location>
        <begin position="139"/>
        <end position="148"/>
    </location>
</feature>
<dbReference type="Proteomes" id="UP001054889">
    <property type="component" value="Unassembled WGS sequence"/>
</dbReference>
<evidence type="ECO:0000256" key="2">
    <source>
        <dbReference type="SAM" id="MobiDB-lite"/>
    </source>
</evidence>
<dbReference type="AlphaFoldDB" id="A0AAV5EZN7"/>
<accession>A0AAV5EZN7</accession>
<comment type="caution">
    <text evidence="4">The sequence shown here is derived from an EMBL/GenBank/DDBJ whole genome shotgun (WGS) entry which is preliminary data.</text>
</comment>
<reference evidence="4" key="2">
    <citation type="submission" date="2021-12" db="EMBL/GenBank/DDBJ databases">
        <title>Resequencing data analysis of finger millet.</title>
        <authorList>
            <person name="Hatakeyama M."/>
            <person name="Aluri S."/>
            <person name="Balachadran M.T."/>
            <person name="Sivarajan S.R."/>
            <person name="Poveda L."/>
            <person name="Shimizu-Inatsugi R."/>
            <person name="Schlapbach R."/>
            <person name="Sreeman S.M."/>
            <person name="Shimizu K.K."/>
        </authorList>
    </citation>
    <scope>NUCLEOTIDE SEQUENCE</scope>
</reference>
<keyword evidence="1" id="KW-0539">Nucleus</keyword>
<dbReference type="PROSITE" id="PS51319">
    <property type="entry name" value="TFIIS_N"/>
    <property type="match status" value="1"/>
</dbReference>
<comment type="subcellular location">
    <subcellularLocation>
        <location evidence="1">Nucleus</location>
    </subcellularLocation>
</comment>
<proteinExistence type="predicted"/>
<name>A0AAV5EZN7_ELECO</name>
<dbReference type="PANTHER" id="PTHR47853:SF1">
    <property type="entry name" value="EXPRESSED PROTEIN"/>
    <property type="match status" value="1"/>
</dbReference>
<organism evidence="4 5">
    <name type="scientific">Eleusine coracana subsp. coracana</name>
    <dbReference type="NCBI Taxonomy" id="191504"/>
    <lineage>
        <taxon>Eukaryota</taxon>
        <taxon>Viridiplantae</taxon>
        <taxon>Streptophyta</taxon>
        <taxon>Embryophyta</taxon>
        <taxon>Tracheophyta</taxon>
        <taxon>Spermatophyta</taxon>
        <taxon>Magnoliopsida</taxon>
        <taxon>Liliopsida</taxon>
        <taxon>Poales</taxon>
        <taxon>Poaceae</taxon>
        <taxon>PACMAD clade</taxon>
        <taxon>Chloridoideae</taxon>
        <taxon>Cynodonteae</taxon>
        <taxon>Eleusininae</taxon>
        <taxon>Eleusine</taxon>
    </lineage>
</organism>
<evidence type="ECO:0000313" key="5">
    <source>
        <dbReference type="Proteomes" id="UP001054889"/>
    </source>
</evidence>
<evidence type="ECO:0000313" key="4">
    <source>
        <dbReference type="EMBL" id="GJN27908.1"/>
    </source>
</evidence>
<feature type="domain" description="TFIIS N-terminal" evidence="3">
    <location>
        <begin position="43"/>
        <end position="122"/>
    </location>
</feature>
<dbReference type="EMBL" id="BQKI01000079">
    <property type="protein sequence ID" value="GJN27908.1"/>
    <property type="molecule type" value="Genomic_DNA"/>
</dbReference>
<sequence length="284" mass="31496">MVSILGRWTRSLACFDHIDAAIEAADPWVSRDEFRRLRAQIVERLRFAADDKAEGLRVILDGVMAESLVTLQSVPSDVIPSLLASSADLANAVGALRNHGSERVRGLAREVISGWRASVEDDIARMTGAMAKLDALSPPNDSKASNVSDGRGHKAPFLNLKTKNIREEDKPCPKIHSLPVKHQTKIQQSSQPPTKKMDPVCTLPKKTVPRPEEERMEATKRKLHQGYQEAADAKRQHKIQVIEAPKMVMEQRQGKTIMRERSRADCGNAATAVRRSLLSSFGRV</sequence>
<dbReference type="InterPro" id="IPR017923">
    <property type="entry name" value="TFIIS_N"/>
</dbReference>
<feature type="region of interest" description="Disordered" evidence="2">
    <location>
        <begin position="134"/>
        <end position="155"/>
    </location>
</feature>
<evidence type="ECO:0000256" key="1">
    <source>
        <dbReference type="PROSITE-ProRule" id="PRU00649"/>
    </source>
</evidence>
<feature type="region of interest" description="Disordered" evidence="2">
    <location>
        <begin position="181"/>
        <end position="215"/>
    </location>
</feature>
<dbReference type="PANTHER" id="PTHR47853">
    <property type="entry name" value="EXPRESSED PROTEIN"/>
    <property type="match status" value="1"/>
</dbReference>
<keyword evidence="5" id="KW-1185">Reference proteome</keyword>
<evidence type="ECO:0000259" key="3">
    <source>
        <dbReference type="PROSITE" id="PS51319"/>
    </source>
</evidence>
<gene>
    <name evidence="4" type="primary">gb15971</name>
    <name evidence="4" type="ORF">PR202_gb15971</name>
</gene>